<dbReference type="SMART" id="SM00507">
    <property type="entry name" value="HNHc"/>
    <property type="match status" value="1"/>
</dbReference>
<reference evidence="3 4" key="1">
    <citation type="submission" date="2024-09" db="EMBL/GenBank/DDBJ databases">
        <authorList>
            <person name="D'Angelo T."/>
        </authorList>
    </citation>
    <scope>NUCLEOTIDE SEQUENCE [LARGE SCALE GENOMIC DNA]</scope>
    <source>
        <strain evidence="3">SAG AM-320-E07</strain>
    </source>
</reference>
<feature type="region of interest" description="Disordered" evidence="1">
    <location>
        <begin position="1"/>
        <end position="58"/>
    </location>
</feature>
<keyword evidence="3" id="KW-0378">Hydrolase</keyword>
<evidence type="ECO:0000313" key="3">
    <source>
        <dbReference type="EMBL" id="MFC1573371.1"/>
    </source>
</evidence>
<comment type="caution">
    <text evidence="3">The sequence shown here is derived from an EMBL/GenBank/DDBJ whole genome shotgun (WGS) entry which is preliminary data.</text>
</comment>
<evidence type="ECO:0000313" key="4">
    <source>
        <dbReference type="Proteomes" id="UP001593833"/>
    </source>
</evidence>
<dbReference type="GO" id="GO:0004519">
    <property type="term" value="F:endonuclease activity"/>
    <property type="evidence" value="ECO:0007669"/>
    <property type="project" value="UniProtKB-KW"/>
</dbReference>
<dbReference type="Proteomes" id="UP001593833">
    <property type="component" value="Unassembled WGS sequence"/>
</dbReference>
<dbReference type="InterPro" id="IPR002711">
    <property type="entry name" value="HNH"/>
</dbReference>
<evidence type="ECO:0000259" key="2">
    <source>
        <dbReference type="SMART" id="SM00507"/>
    </source>
</evidence>
<feature type="non-terminal residue" evidence="3">
    <location>
        <position position="1"/>
    </location>
</feature>
<feature type="domain" description="HNH nuclease" evidence="2">
    <location>
        <begin position="123"/>
        <end position="175"/>
    </location>
</feature>
<dbReference type="Pfam" id="PF01844">
    <property type="entry name" value="HNH"/>
    <property type="match status" value="1"/>
</dbReference>
<dbReference type="EMBL" id="JBHPKH010000139">
    <property type="protein sequence ID" value="MFC1573371.1"/>
    <property type="molecule type" value="Genomic_DNA"/>
</dbReference>
<organism evidence="3 4">
    <name type="scientific">Eiseniibacteriota bacterium</name>
    <dbReference type="NCBI Taxonomy" id="2212470"/>
    <lineage>
        <taxon>Bacteria</taxon>
        <taxon>Candidatus Eiseniibacteriota</taxon>
    </lineage>
</organism>
<protein>
    <submittedName>
        <fullName evidence="3">HNH endonuclease</fullName>
    </submittedName>
</protein>
<dbReference type="Gene3D" id="1.10.30.50">
    <property type="match status" value="1"/>
</dbReference>
<keyword evidence="3" id="KW-0255">Endonuclease</keyword>
<dbReference type="CDD" id="cd00085">
    <property type="entry name" value="HNHc"/>
    <property type="match status" value="1"/>
</dbReference>
<name>A0ABV6YM09_UNCEI</name>
<feature type="compositionally biased region" description="Basic and acidic residues" evidence="1">
    <location>
        <begin position="1"/>
        <end position="19"/>
    </location>
</feature>
<proteinExistence type="predicted"/>
<accession>A0ABV6YM09</accession>
<keyword evidence="4" id="KW-1185">Reference proteome</keyword>
<keyword evidence="3" id="KW-0540">Nuclease</keyword>
<sequence>REDSTVHERFGDDRFGKQEEGEETDREPSTKCCTRQSKTGEAESFAGPDPGVGIPPQHCVSDPGVKSTTNYRIIIYQCSTCQSSFVRTDRGQKRISATEFETIKCDAIVEENGRRSRSTIPPSFRNRVLARDQHRCQTPGCKRSRFLEVHHIHPMALGGSNRPENLITLCSGCHRLRHSRP</sequence>
<evidence type="ECO:0000256" key="1">
    <source>
        <dbReference type="SAM" id="MobiDB-lite"/>
    </source>
</evidence>
<gene>
    <name evidence="3" type="ORF">ACFL6M_07215</name>
</gene>
<dbReference type="InterPro" id="IPR003615">
    <property type="entry name" value="HNH_nuc"/>
</dbReference>